<evidence type="ECO:0000256" key="4">
    <source>
        <dbReference type="ARBA" id="ARBA00022490"/>
    </source>
</evidence>
<dbReference type="AlphaFoldDB" id="A0A210R5N1"/>
<dbReference type="STRING" id="6573.A0A210R5N1"/>
<evidence type="ECO:0000259" key="19">
    <source>
        <dbReference type="PROSITE" id="PS51194"/>
    </source>
</evidence>
<dbReference type="Gene3D" id="2.170.150.30">
    <property type="entry name" value="RIG-I-like receptor, C-terminal regulatory domain"/>
    <property type="match status" value="1"/>
</dbReference>
<dbReference type="GO" id="GO:0046872">
    <property type="term" value="F:metal ion binding"/>
    <property type="evidence" value="ECO:0007669"/>
    <property type="project" value="UniProtKB-KW"/>
</dbReference>
<dbReference type="PROSITE" id="PS50017">
    <property type="entry name" value="DEATH_DOMAIN"/>
    <property type="match status" value="1"/>
</dbReference>
<comment type="subcellular location">
    <subcellularLocation>
        <location evidence="1">Cytoplasm</location>
    </subcellularLocation>
</comment>
<dbReference type="SMART" id="SM00487">
    <property type="entry name" value="DEXDc"/>
    <property type="match status" value="1"/>
</dbReference>
<feature type="compositionally biased region" description="Basic and acidic residues" evidence="16">
    <location>
        <begin position="143"/>
        <end position="152"/>
    </location>
</feature>
<dbReference type="Gene3D" id="1.20.1320.30">
    <property type="match status" value="1"/>
</dbReference>
<keyword evidence="8" id="KW-0378">Hydrolase</keyword>
<dbReference type="InterPro" id="IPR041204">
    <property type="entry name" value="RIG-I-like_C"/>
</dbReference>
<dbReference type="InterPro" id="IPR014001">
    <property type="entry name" value="Helicase_ATP-bd"/>
</dbReference>
<dbReference type="Pfam" id="PF04851">
    <property type="entry name" value="ResIII"/>
    <property type="match status" value="1"/>
</dbReference>
<evidence type="ECO:0000259" key="18">
    <source>
        <dbReference type="PROSITE" id="PS51192"/>
    </source>
</evidence>
<dbReference type="InterPro" id="IPR011029">
    <property type="entry name" value="DEATH-like_dom_sf"/>
</dbReference>
<evidence type="ECO:0000256" key="10">
    <source>
        <dbReference type="ARBA" id="ARBA00022833"/>
    </source>
</evidence>
<evidence type="ECO:0000256" key="13">
    <source>
        <dbReference type="ARBA" id="ARBA00022884"/>
    </source>
</evidence>
<dbReference type="PANTHER" id="PTHR14074:SF16">
    <property type="entry name" value="ANTIVIRAL INNATE IMMUNE RESPONSE RECEPTOR RIG-I"/>
    <property type="match status" value="1"/>
</dbReference>
<dbReference type="GO" id="GO:0007165">
    <property type="term" value="P:signal transduction"/>
    <property type="evidence" value="ECO:0007669"/>
    <property type="project" value="InterPro"/>
</dbReference>
<keyword evidence="10" id="KW-0862">Zinc</keyword>
<dbReference type="EMBL" id="NEDP02000222">
    <property type="protein sequence ID" value="OWF56285.1"/>
    <property type="molecule type" value="Genomic_DNA"/>
</dbReference>
<feature type="region of interest" description="Disordered" evidence="16">
    <location>
        <begin position="138"/>
        <end position="164"/>
    </location>
</feature>
<keyword evidence="12" id="KW-0391">Immunity</keyword>
<evidence type="ECO:0000256" key="15">
    <source>
        <dbReference type="ARBA" id="ARBA00049390"/>
    </source>
</evidence>
<evidence type="ECO:0000313" key="22">
    <source>
        <dbReference type="Proteomes" id="UP000242188"/>
    </source>
</evidence>
<feature type="domain" description="Helicase C-terminal" evidence="19">
    <location>
        <begin position="577"/>
        <end position="735"/>
    </location>
</feature>
<keyword evidence="7" id="KW-0547">Nucleotide-binding</keyword>
<dbReference type="GO" id="GO:0003723">
    <property type="term" value="F:RNA binding"/>
    <property type="evidence" value="ECO:0007669"/>
    <property type="project" value="UniProtKB-KW"/>
</dbReference>
<dbReference type="CDD" id="cd01670">
    <property type="entry name" value="Death"/>
    <property type="match status" value="1"/>
</dbReference>
<evidence type="ECO:0000256" key="11">
    <source>
        <dbReference type="ARBA" id="ARBA00022840"/>
    </source>
</evidence>
<dbReference type="Pfam" id="PF00271">
    <property type="entry name" value="Helicase_C"/>
    <property type="match status" value="1"/>
</dbReference>
<evidence type="ECO:0000259" key="20">
    <source>
        <dbReference type="PROSITE" id="PS51789"/>
    </source>
</evidence>
<keyword evidence="22" id="KW-1185">Reference proteome</keyword>
<dbReference type="SMR" id="A0A210R5N1"/>
<keyword evidence="4" id="KW-0963">Cytoplasm</keyword>
<organism evidence="21 22">
    <name type="scientific">Mizuhopecten yessoensis</name>
    <name type="common">Japanese scallop</name>
    <name type="synonym">Patinopecten yessoensis</name>
    <dbReference type="NCBI Taxonomy" id="6573"/>
    <lineage>
        <taxon>Eukaryota</taxon>
        <taxon>Metazoa</taxon>
        <taxon>Spiralia</taxon>
        <taxon>Lophotrochozoa</taxon>
        <taxon>Mollusca</taxon>
        <taxon>Bivalvia</taxon>
        <taxon>Autobranchia</taxon>
        <taxon>Pteriomorphia</taxon>
        <taxon>Pectinida</taxon>
        <taxon>Pectinoidea</taxon>
        <taxon>Pectinidae</taxon>
        <taxon>Mizuhopecten</taxon>
    </lineage>
</organism>
<dbReference type="PANTHER" id="PTHR14074">
    <property type="entry name" value="HELICASE WITH DEATH DOMAIN-RELATED"/>
    <property type="match status" value="1"/>
</dbReference>
<evidence type="ECO:0000256" key="7">
    <source>
        <dbReference type="ARBA" id="ARBA00022741"/>
    </source>
</evidence>
<dbReference type="InterPro" id="IPR051363">
    <property type="entry name" value="RLR_Helicase"/>
</dbReference>
<feature type="region of interest" description="Disordered" evidence="16">
    <location>
        <begin position="505"/>
        <end position="543"/>
    </location>
</feature>
<dbReference type="GO" id="GO:0051607">
    <property type="term" value="P:defense response to virus"/>
    <property type="evidence" value="ECO:0007669"/>
    <property type="project" value="UniProtKB-KW"/>
</dbReference>
<dbReference type="Pfam" id="PF11648">
    <property type="entry name" value="RIG-I_C-RD"/>
    <property type="match status" value="1"/>
</dbReference>
<dbReference type="GO" id="GO:0005524">
    <property type="term" value="F:ATP binding"/>
    <property type="evidence" value="ECO:0007669"/>
    <property type="project" value="UniProtKB-KW"/>
</dbReference>
<dbReference type="InterPro" id="IPR027417">
    <property type="entry name" value="P-loop_NTPase"/>
</dbReference>
<dbReference type="PROSITE" id="PS51192">
    <property type="entry name" value="HELICASE_ATP_BIND_1"/>
    <property type="match status" value="1"/>
</dbReference>
<comment type="similarity">
    <text evidence="2">Belongs to the helicase family. RLR subfamily.</text>
</comment>
<dbReference type="PROSITE" id="PS51789">
    <property type="entry name" value="RLR_CTR"/>
    <property type="match status" value="1"/>
</dbReference>
<accession>A0A210R5N1</accession>
<proteinExistence type="inferred from homology"/>
<dbReference type="GO" id="GO:0003724">
    <property type="term" value="F:RNA helicase activity"/>
    <property type="evidence" value="ECO:0007669"/>
    <property type="project" value="UniProtKB-EC"/>
</dbReference>
<dbReference type="InterPro" id="IPR001650">
    <property type="entry name" value="Helicase_C-like"/>
</dbReference>
<keyword evidence="9 21" id="KW-0347">Helicase</keyword>
<dbReference type="Gene3D" id="1.10.533.10">
    <property type="entry name" value="Death Domain, Fas"/>
    <property type="match status" value="1"/>
</dbReference>
<dbReference type="PROSITE" id="PS51194">
    <property type="entry name" value="HELICASE_CTER"/>
    <property type="match status" value="1"/>
</dbReference>
<evidence type="ECO:0000256" key="5">
    <source>
        <dbReference type="ARBA" id="ARBA00022588"/>
    </source>
</evidence>
<protein>
    <recommendedName>
        <fullName evidence="3">RNA helicase</fullName>
        <ecNumber evidence="3">3.6.4.13</ecNumber>
    </recommendedName>
</protein>
<dbReference type="GO" id="GO:0005737">
    <property type="term" value="C:cytoplasm"/>
    <property type="evidence" value="ECO:0007669"/>
    <property type="project" value="UniProtKB-SubCell"/>
</dbReference>
<keyword evidence="5" id="KW-0399">Innate immunity</keyword>
<dbReference type="InterPro" id="IPR021673">
    <property type="entry name" value="RLR_CTR"/>
</dbReference>
<gene>
    <name evidence="21" type="ORF">KP79_PYT23224</name>
</gene>
<keyword evidence="13" id="KW-0694">RNA-binding</keyword>
<dbReference type="InterPro" id="IPR038557">
    <property type="entry name" value="RLR_C_sf"/>
</dbReference>
<feature type="domain" description="Death" evidence="17">
    <location>
        <begin position="15"/>
        <end position="101"/>
    </location>
</feature>
<keyword evidence="14" id="KW-0051">Antiviral defense</keyword>
<dbReference type="InterPro" id="IPR000488">
    <property type="entry name" value="Death_dom"/>
</dbReference>
<dbReference type="OrthoDB" id="416741at2759"/>
<evidence type="ECO:0000256" key="9">
    <source>
        <dbReference type="ARBA" id="ARBA00022806"/>
    </source>
</evidence>
<feature type="region of interest" description="Disordered" evidence="16">
    <location>
        <begin position="102"/>
        <end position="124"/>
    </location>
</feature>
<dbReference type="GO" id="GO:0045087">
    <property type="term" value="P:innate immune response"/>
    <property type="evidence" value="ECO:0007669"/>
    <property type="project" value="UniProtKB-KW"/>
</dbReference>
<dbReference type="GO" id="GO:0016787">
    <property type="term" value="F:hydrolase activity"/>
    <property type="evidence" value="ECO:0007669"/>
    <property type="project" value="UniProtKB-KW"/>
</dbReference>
<feature type="compositionally biased region" description="Acidic residues" evidence="16">
    <location>
        <begin position="102"/>
        <end position="118"/>
    </location>
</feature>
<evidence type="ECO:0000256" key="12">
    <source>
        <dbReference type="ARBA" id="ARBA00022859"/>
    </source>
</evidence>
<evidence type="ECO:0000256" key="6">
    <source>
        <dbReference type="ARBA" id="ARBA00022723"/>
    </source>
</evidence>
<dbReference type="SMART" id="SM00490">
    <property type="entry name" value="HELICc"/>
    <property type="match status" value="1"/>
</dbReference>
<dbReference type="GO" id="GO:0003677">
    <property type="term" value="F:DNA binding"/>
    <property type="evidence" value="ECO:0007669"/>
    <property type="project" value="InterPro"/>
</dbReference>
<evidence type="ECO:0000313" key="21">
    <source>
        <dbReference type="EMBL" id="OWF56285.1"/>
    </source>
</evidence>
<evidence type="ECO:0000256" key="16">
    <source>
        <dbReference type="SAM" id="MobiDB-lite"/>
    </source>
</evidence>
<feature type="domain" description="Helicase ATP-binding" evidence="18">
    <location>
        <begin position="173"/>
        <end position="345"/>
    </location>
</feature>
<comment type="caution">
    <text evidence="21">The sequence shown here is derived from an EMBL/GenBank/DDBJ whole genome shotgun (WGS) entry which is preliminary data.</text>
</comment>
<sequence>MATAVKKPLAELFSDLSLITDLPSRIGIGWDSLLIRLGLKGVNIEHIEHDHRLLKDKIKNGLVRWNREKIHTPDSKRAAAFLEALRAQGMVSLAEELEDEYNFDEPELVESTPDDTEDSRDTSADISIVYTREASGDIMNSLDRPKNDRSDQTENGPDINGDFPLRDYQMEIAQDGLKGENSIIWAGTGSGKTRVAVHIMKKHLDTNPTGRIAFFNTTLTLLDQQYEVIRKFLPKYEIMKFSGADRISDTLLPNTQHFHVCVLTPMTLEKYLAEGTVSLDLFSMLVFDECHHTRKNEPYNQIMKYYRKLPQDSAVKRPQILGLTASVGTERACNVDGAEKSILDLMARMNVHKIATPRINREEYTQFVPEPKKHSEVMKDRTTDPMRDTIEGAMDRLETWLQDKLLDLDKNVHKLLGEIPDKMRMEQQYQSWLSRLMGALPRSEELTPEIKHQAIVIAEHLTMYQTALSVNHTLCMKDVLEHLYHSSLKYNILEGGKKNAVVISNSSRNNTDEDNTGSDNTDEKKPGDDIIENDNTVVEESGNNKTEHTVVSLYKYVTKRLEILSMNDEYENPNIVRLQEMVDKNFEEKGKDSTFIVFVEQRESAVAVSKYLREKSSFAKCCFLISAQSTADGDGKQSQAEHNRVVQKLLSKQINGLVATQVAEEGLDIPACNFVIRYNKSSNEISTIQAAGRSRAMDGTVIDFANERKHRQEQENVMKLTLMNQALEMVLGRPVDDIRLEVIKRMDSITKTEAEEEERSREAGRKNKTQGNFTLRCLRCQEVAVSSSDIRRYKETNYIVVGRDFYKKAKRRLNKKVRCYENMTTKYKVICKNCCCEWGEGNCMQTCFFAVLKIRQFIVTDDDTGKKYCRVPWSAIPHTVQTMTDEDFSSLAALDKLIEDAPDN</sequence>
<evidence type="ECO:0000256" key="8">
    <source>
        <dbReference type="ARBA" id="ARBA00022801"/>
    </source>
</evidence>
<keyword evidence="11" id="KW-0067">ATP-binding</keyword>
<evidence type="ECO:0000256" key="2">
    <source>
        <dbReference type="ARBA" id="ARBA00006866"/>
    </source>
</evidence>
<dbReference type="EC" id="3.6.4.13" evidence="3"/>
<dbReference type="SUPFAM" id="SSF47986">
    <property type="entry name" value="DEATH domain"/>
    <property type="match status" value="1"/>
</dbReference>
<dbReference type="Gene3D" id="3.40.50.300">
    <property type="entry name" value="P-loop containing nucleotide triphosphate hydrolases"/>
    <property type="match status" value="2"/>
</dbReference>
<dbReference type="SUPFAM" id="SSF52540">
    <property type="entry name" value="P-loop containing nucleoside triphosphate hydrolases"/>
    <property type="match status" value="2"/>
</dbReference>
<dbReference type="Pfam" id="PF18119">
    <property type="entry name" value="RIG-I_C"/>
    <property type="match status" value="1"/>
</dbReference>
<reference evidence="21 22" key="1">
    <citation type="journal article" date="2017" name="Nat. Ecol. Evol.">
        <title>Scallop genome provides insights into evolution of bilaterian karyotype and development.</title>
        <authorList>
            <person name="Wang S."/>
            <person name="Zhang J."/>
            <person name="Jiao W."/>
            <person name="Li J."/>
            <person name="Xun X."/>
            <person name="Sun Y."/>
            <person name="Guo X."/>
            <person name="Huan P."/>
            <person name="Dong B."/>
            <person name="Zhang L."/>
            <person name="Hu X."/>
            <person name="Sun X."/>
            <person name="Wang J."/>
            <person name="Zhao C."/>
            <person name="Wang Y."/>
            <person name="Wang D."/>
            <person name="Huang X."/>
            <person name="Wang R."/>
            <person name="Lv J."/>
            <person name="Li Y."/>
            <person name="Zhang Z."/>
            <person name="Liu B."/>
            <person name="Lu W."/>
            <person name="Hui Y."/>
            <person name="Liang J."/>
            <person name="Zhou Z."/>
            <person name="Hou R."/>
            <person name="Li X."/>
            <person name="Liu Y."/>
            <person name="Li H."/>
            <person name="Ning X."/>
            <person name="Lin Y."/>
            <person name="Zhao L."/>
            <person name="Xing Q."/>
            <person name="Dou J."/>
            <person name="Li Y."/>
            <person name="Mao J."/>
            <person name="Guo H."/>
            <person name="Dou H."/>
            <person name="Li T."/>
            <person name="Mu C."/>
            <person name="Jiang W."/>
            <person name="Fu Q."/>
            <person name="Fu X."/>
            <person name="Miao Y."/>
            <person name="Liu J."/>
            <person name="Yu Q."/>
            <person name="Li R."/>
            <person name="Liao H."/>
            <person name="Li X."/>
            <person name="Kong Y."/>
            <person name="Jiang Z."/>
            <person name="Chourrout D."/>
            <person name="Li R."/>
            <person name="Bao Z."/>
        </authorList>
    </citation>
    <scope>NUCLEOTIDE SEQUENCE [LARGE SCALE GENOMIC DNA]</scope>
    <source>
        <strain evidence="21 22">PY_sf001</strain>
    </source>
</reference>
<evidence type="ECO:0000256" key="1">
    <source>
        <dbReference type="ARBA" id="ARBA00004496"/>
    </source>
</evidence>
<keyword evidence="6" id="KW-0479">Metal-binding</keyword>
<evidence type="ECO:0000256" key="14">
    <source>
        <dbReference type="ARBA" id="ARBA00023118"/>
    </source>
</evidence>
<dbReference type="Proteomes" id="UP000242188">
    <property type="component" value="Unassembled WGS sequence"/>
</dbReference>
<feature type="domain" description="RLR CTR" evidence="20">
    <location>
        <begin position="763"/>
        <end position="890"/>
    </location>
</feature>
<evidence type="ECO:0000256" key="3">
    <source>
        <dbReference type="ARBA" id="ARBA00012552"/>
    </source>
</evidence>
<name>A0A210R5N1_MIZYE</name>
<comment type="catalytic activity">
    <reaction evidence="15">
        <text>ATP + H2O = ADP + phosphate + H(+)</text>
        <dbReference type="Rhea" id="RHEA:13065"/>
        <dbReference type="ChEBI" id="CHEBI:15377"/>
        <dbReference type="ChEBI" id="CHEBI:15378"/>
        <dbReference type="ChEBI" id="CHEBI:30616"/>
        <dbReference type="ChEBI" id="CHEBI:43474"/>
        <dbReference type="ChEBI" id="CHEBI:456216"/>
        <dbReference type="EC" id="3.6.4.13"/>
    </reaction>
    <physiologicalReaction direction="left-to-right" evidence="15">
        <dbReference type="Rhea" id="RHEA:13066"/>
    </physiologicalReaction>
</comment>
<evidence type="ECO:0000259" key="17">
    <source>
        <dbReference type="PROSITE" id="PS50017"/>
    </source>
</evidence>
<feature type="compositionally biased region" description="Polar residues" evidence="16">
    <location>
        <begin position="533"/>
        <end position="543"/>
    </location>
</feature>
<dbReference type="InterPro" id="IPR006935">
    <property type="entry name" value="Helicase/UvrB_N"/>
</dbReference>